<dbReference type="InterPro" id="IPR019236">
    <property type="entry name" value="APP1_cat"/>
</dbReference>
<evidence type="ECO:0000313" key="3">
    <source>
        <dbReference type="Proteomes" id="UP000199356"/>
    </source>
</evidence>
<evidence type="ECO:0000259" key="1">
    <source>
        <dbReference type="Pfam" id="PF09949"/>
    </source>
</evidence>
<gene>
    <name evidence="2" type="ORF">SAMN04488047_11713</name>
</gene>
<proteinExistence type="predicted"/>
<feature type="domain" description="Phosphatidate phosphatase APP1 catalytic" evidence="1">
    <location>
        <begin position="148"/>
        <end position="298"/>
    </location>
</feature>
<name>A0A1I5U2P1_9RHOB</name>
<dbReference type="PANTHER" id="PTHR28208:SF3">
    <property type="entry name" value="PHOSPHATIDATE PHOSPHATASE APP1"/>
    <property type="match status" value="1"/>
</dbReference>
<reference evidence="2 3" key="1">
    <citation type="submission" date="2016-10" db="EMBL/GenBank/DDBJ databases">
        <authorList>
            <person name="de Groot N.N."/>
        </authorList>
    </citation>
    <scope>NUCLEOTIDE SEQUENCE [LARGE SCALE GENOMIC DNA]</scope>
    <source>
        <strain evidence="2 3">DSM 19547</strain>
    </source>
</reference>
<organism evidence="2 3">
    <name type="scientific">Tranquillimonas alkanivorans</name>
    <dbReference type="NCBI Taxonomy" id="441119"/>
    <lineage>
        <taxon>Bacteria</taxon>
        <taxon>Pseudomonadati</taxon>
        <taxon>Pseudomonadota</taxon>
        <taxon>Alphaproteobacteria</taxon>
        <taxon>Rhodobacterales</taxon>
        <taxon>Roseobacteraceae</taxon>
        <taxon>Tranquillimonas</taxon>
    </lineage>
</organism>
<protein>
    <submittedName>
        <fullName evidence="2">Phosphatidate phosphatase APP1</fullName>
    </submittedName>
</protein>
<dbReference type="GO" id="GO:0008195">
    <property type="term" value="F:phosphatidate phosphatase activity"/>
    <property type="evidence" value="ECO:0007669"/>
    <property type="project" value="InterPro"/>
</dbReference>
<dbReference type="Pfam" id="PF09949">
    <property type="entry name" value="APP1_cat"/>
    <property type="match status" value="1"/>
</dbReference>
<dbReference type="STRING" id="441119.SAMN04488047_11713"/>
<dbReference type="EMBL" id="FOXA01000017">
    <property type="protein sequence ID" value="SFP89441.1"/>
    <property type="molecule type" value="Genomic_DNA"/>
</dbReference>
<dbReference type="PANTHER" id="PTHR28208">
    <property type="entry name" value="PHOSPHATIDATE PHOSPHATASE APP1"/>
    <property type="match status" value="1"/>
</dbReference>
<dbReference type="AlphaFoldDB" id="A0A1I5U2P1"/>
<accession>A0A1I5U2P1</accession>
<dbReference type="Proteomes" id="UP000199356">
    <property type="component" value="Unassembled WGS sequence"/>
</dbReference>
<dbReference type="RefSeq" id="WP_093424424.1">
    <property type="nucleotide sequence ID" value="NZ_FOXA01000017.1"/>
</dbReference>
<sequence>MTGALAVLHRLAVRVERLVDRLRPRRRDGAPVALDPYRGFATPDRLVLRGRVLTSLRRTAPSPEQSRWQNLRQMASLFFTDEVEGVEVEIPDYGVRAVSDEEGYIWIEVPRRDNAPIGWCDVEVAVAQEGGAREAFPVLVPGPDAQLGVISDIDDTLMETGAYSLARNLWTTFTGSTLTRKIFQDSVVLIDHLSGHGRNPVFYVSSSPWNLHAFLLRVFRRAGLVDGPMFLRDLGISETKFVTGTHGGHKGDAIARVMGANPGLPFVLIGDTGQHDAHVYLEACRQQGGRVTAVILREPGPGPDAESRRAIAAMRAMGVTVVTGATFAEVPAALERAGLVV</sequence>
<dbReference type="OrthoDB" id="9789875at2"/>
<evidence type="ECO:0000313" key="2">
    <source>
        <dbReference type="EMBL" id="SFP89441.1"/>
    </source>
</evidence>
<dbReference type="InterPro" id="IPR052935">
    <property type="entry name" value="Mg2+_PAP"/>
</dbReference>
<keyword evidence="3" id="KW-1185">Reference proteome</keyword>